<dbReference type="InterPro" id="IPR041728">
    <property type="entry name" value="GPAT/DHAPAT_LPLAT"/>
</dbReference>
<feature type="domain" description="Phospholipid/glycerol acyltransferase" evidence="7">
    <location>
        <begin position="132"/>
        <end position="261"/>
    </location>
</feature>
<dbReference type="CDD" id="cd07993">
    <property type="entry name" value="LPLAT_DHAPAT-like"/>
    <property type="match status" value="1"/>
</dbReference>
<protein>
    <submittedName>
        <fullName evidence="8">Dihydroxyacetone phosphate acyltransferase</fullName>
    </submittedName>
</protein>
<evidence type="ECO:0000256" key="2">
    <source>
        <dbReference type="ARBA" id="ARBA00007937"/>
    </source>
</evidence>
<evidence type="ECO:0000256" key="5">
    <source>
        <dbReference type="ARBA" id="ARBA00023315"/>
    </source>
</evidence>
<keyword evidence="3 6" id="KW-0808">Transferase</keyword>
<dbReference type="PIRSF" id="PIRSF000437">
    <property type="entry name" value="GPAT_DHAPAT"/>
    <property type="match status" value="1"/>
</dbReference>
<dbReference type="PANTHER" id="PTHR12563:SF17">
    <property type="entry name" value="DIHYDROXYACETONE PHOSPHATE ACYLTRANSFERASE"/>
    <property type="match status" value="1"/>
</dbReference>
<gene>
    <name evidence="8" type="primary">LOC114340131</name>
</gene>
<evidence type="ECO:0000256" key="6">
    <source>
        <dbReference type="PIRNR" id="PIRNR000437"/>
    </source>
</evidence>
<dbReference type="InParanoid" id="A0A6P7GN98"/>
<accession>A0A6P7GN98</accession>
<evidence type="ECO:0000313" key="8">
    <source>
        <dbReference type="RefSeq" id="XP_028146663.1"/>
    </source>
</evidence>
<dbReference type="InterPro" id="IPR045520">
    <property type="entry name" value="GPAT/DHAPAT_C"/>
</dbReference>
<comment type="similarity">
    <text evidence="2 6">Belongs to the GPAT/DAPAT family.</text>
</comment>
<dbReference type="AlphaFoldDB" id="A0A6P7GN98"/>
<dbReference type="RefSeq" id="XP_028146663.1">
    <property type="nucleotide sequence ID" value="XM_028290862.1"/>
</dbReference>
<evidence type="ECO:0000259" key="7">
    <source>
        <dbReference type="SMART" id="SM00563"/>
    </source>
</evidence>
<dbReference type="GO" id="GO:0008611">
    <property type="term" value="P:ether lipid biosynthetic process"/>
    <property type="evidence" value="ECO:0007669"/>
    <property type="project" value="TreeGrafter"/>
</dbReference>
<dbReference type="GO" id="GO:0005778">
    <property type="term" value="C:peroxisomal membrane"/>
    <property type="evidence" value="ECO:0007669"/>
    <property type="project" value="TreeGrafter"/>
</dbReference>
<dbReference type="GO" id="GO:0004366">
    <property type="term" value="F:glycerol-3-phosphate O-acyltransferase activity"/>
    <property type="evidence" value="ECO:0007669"/>
    <property type="project" value="TreeGrafter"/>
</dbReference>
<dbReference type="GO" id="GO:0016287">
    <property type="term" value="F:glycerone-phosphate O-acyltransferase activity"/>
    <property type="evidence" value="ECO:0007669"/>
    <property type="project" value="TreeGrafter"/>
</dbReference>
<name>A0A6P7GN98_DIAVI</name>
<reference evidence="8" key="1">
    <citation type="submission" date="2025-08" db="UniProtKB">
        <authorList>
            <consortium name="RefSeq"/>
        </authorList>
    </citation>
    <scope>IDENTIFICATION</scope>
    <source>
        <tissue evidence="8">Whole insect</tissue>
    </source>
</reference>
<keyword evidence="4" id="KW-0472">Membrane</keyword>
<comment type="subcellular location">
    <subcellularLocation>
        <location evidence="1">Endomembrane system</location>
        <topology evidence="1">Peripheral membrane protein</topology>
    </subcellularLocation>
</comment>
<organism evidence="8">
    <name type="scientific">Diabrotica virgifera virgifera</name>
    <name type="common">western corn rootworm</name>
    <dbReference type="NCBI Taxonomy" id="50390"/>
    <lineage>
        <taxon>Eukaryota</taxon>
        <taxon>Metazoa</taxon>
        <taxon>Ecdysozoa</taxon>
        <taxon>Arthropoda</taxon>
        <taxon>Hexapoda</taxon>
        <taxon>Insecta</taxon>
        <taxon>Pterygota</taxon>
        <taxon>Neoptera</taxon>
        <taxon>Endopterygota</taxon>
        <taxon>Coleoptera</taxon>
        <taxon>Polyphaga</taxon>
        <taxon>Cucujiformia</taxon>
        <taxon>Chrysomeloidea</taxon>
        <taxon>Chrysomelidae</taxon>
        <taxon>Galerucinae</taxon>
        <taxon>Diabroticina</taxon>
        <taxon>Diabroticites</taxon>
        <taxon>Diabrotica</taxon>
    </lineage>
</organism>
<dbReference type="GO" id="GO:0006631">
    <property type="term" value="P:fatty acid metabolic process"/>
    <property type="evidence" value="ECO:0007669"/>
    <property type="project" value="TreeGrafter"/>
</dbReference>
<dbReference type="GO" id="GO:0019432">
    <property type="term" value="P:triglyceride biosynthetic process"/>
    <property type="evidence" value="ECO:0007669"/>
    <property type="project" value="TreeGrafter"/>
</dbReference>
<sequence>MSVQRRYENFLEYRRKEKLNFLWISKRWDPVIAFKQGGSRRPTPHSHKVAVLRSPKIQELLDQISRIDNIPKATLETQVRDILDEIGYDRNLKIVRWLGLVLTKICLKVLSGIYVNIDQVEKIKSRMGNCPVIFVPTHRSYGDFMMLSYANFNYDIEIPAITAGMDFHGMWGVGKVLRDTGAFFMRRTYTNDNLYWTTFREYVYQLVTKGDLPMEFFIEGTRSRSNKSLPPKYGVLSMALKAFFFSQVPDILFVPIGISYDRILEESLFAFELLGVPKPKESTSGLFKSMKILKENFGNIYLHMDEPISVKEYFGDKIDRSIHSIGPLHKQEVTVEEKRQLPPLAHEILKRQQNATVLTVFNLMAIIINNNLTYQTNRLTIKELVGEVTWIRSVVDKLGAFTHIENAEKGVREALITHNNLIRLDKRKMLRLIKNKVSQQVVNPKKLKGHALSDSTMTESVPFVMLQIYTNPVLQFLIDINIILVILKYKTMDKDELFDNYQFLRSIFAKEFVIFSAADRRVFDSAINQALSLELIQISDECCQLGADKKLQELVINAFTTFYVSYDVVFLVLEKLSAETDEKSILVNAQKWLENAISEKLNVHPYSLNLDTLVNCISILCDLQVLKKDRRDNKNIYEINKGKLSVLKNNFEKFIPQNILNRSYTVVRDHLQNKL</sequence>
<dbReference type="InterPro" id="IPR022284">
    <property type="entry name" value="GPAT/DHAPAT"/>
</dbReference>
<dbReference type="GO" id="GO:0031966">
    <property type="term" value="C:mitochondrial membrane"/>
    <property type="evidence" value="ECO:0007669"/>
    <property type="project" value="TreeGrafter"/>
</dbReference>
<dbReference type="GO" id="GO:0012505">
    <property type="term" value="C:endomembrane system"/>
    <property type="evidence" value="ECO:0007669"/>
    <property type="project" value="UniProtKB-SubCell"/>
</dbReference>
<dbReference type="InterPro" id="IPR002123">
    <property type="entry name" value="Plipid/glycerol_acylTrfase"/>
</dbReference>
<evidence type="ECO:0000256" key="4">
    <source>
        <dbReference type="ARBA" id="ARBA00023136"/>
    </source>
</evidence>
<proteinExistence type="inferred from homology"/>
<dbReference type="Pfam" id="PF19277">
    <property type="entry name" value="GPAT_C"/>
    <property type="match status" value="1"/>
</dbReference>
<dbReference type="SMART" id="SM00563">
    <property type="entry name" value="PlsC"/>
    <property type="match status" value="1"/>
</dbReference>
<evidence type="ECO:0000256" key="3">
    <source>
        <dbReference type="ARBA" id="ARBA00022679"/>
    </source>
</evidence>
<dbReference type="FunCoup" id="A0A6P7GN98">
    <property type="interactions" value="1368"/>
</dbReference>
<dbReference type="SUPFAM" id="SSF69593">
    <property type="entry name" value="Glycerol-3-phosphate (1)-acyltransferase"/>
    <property type="match status" value="1"/>
</dbReference>
<dbReference type="GO" id="GO:0008654">
    <property type="term" value="P:phospholipid biosynthetic process"/>
    <property type="evidence" value="ECO:0007669"/>
    <property type="project" value="TreeGrafter"/>
</dbReference>
<dbReference type="PANTHER" id="PTHR12563">
    <property type="entry name" value="GLYCEROL-3-PHOSPHATE ACYLTRANSFERASE"/>
    <property type="match status" value="1"/>
</dbReference>
<evidence type="ECO:0000256" key="1">
    <source>
        <dbReference type="ARBA" id="ARBA00004184"/>
    </source>
</evidence>
<keyword evidence="5 6" id="KW-0012">Acyltransferase</keyword>
<dbReference type="Pfam" id="PF01553">
    <property type="entry name" value="Acyltransferase"/>
    <property type="match status" value="1"/>
</dbReference>